<proteinExistence type="predicted"/>
<evidence type="ECO:0000313" key="3">
    <source>
        <dbReference type="EMBL" id="JAD49778.1"/>
    </source>
</evidence>
<name>A0A0A9AIT2_ARUDO</name>
<reference evidence="3" key="1">
    <citation type="submission" date="2014-09" db="EMBL/GenBank/DDBJ databases">
        <authorList>
            <person name="Magalhaes I.L.F."/>
            <person name="Oliveira U."/>
            <person name="Santos F.R."/>
            <person name="Vidigal T.H.D.A."/>
            <person name="Brescovit A.D."/>
            <person name="Santos A.J."/>
        </authorList>
    </citation>
    <scope>NUCLEOTIDE SEQUENCE</scope>
    <source>
        <tissue evidence="3">Shoot tissue taken approximately 20 cm above the soil surface</tissue>
    </source>
</reference>
<protein>
    <submittedName>
        <fullName evidence="3">Uncharacterized protein</fullName>
    </submittedName>
</protein>
<sequence length="90" mass="9223">MRAIAVLCVLVLLPCLVSVPPRAAAAAAAADRVGAGTASWAHRKLLQKVAARSALLDAGAAPAAAWETRRAGVDASLKKQTPSRSNPKQN</sequence>
<feature type="signal peptide" evidence="2">
    <location>
        <begin position="1"/>
        <end position="18"/>
    </location>
</feature>
<dbReference type="EMBL" id="GBRH01248117">
    <property type="protein sequence ID" value="JAD49778.1"/>
    <property type="molecule type" value="Transcribed_RNA"/>
</dbReference>
<evidence type="ECO:0000256" key="1">
    <source>
        <dbReference type="SAM" id="MobiDB-lite"/>
    </source>
</evidence>
<accession>A0A0A9AIT2</accession>
<feature type="compositionally biased region" description="Polar residues" evidence="1">
    <location>
        <begin position="78"/>
        <end position="90"/>
    </location>
</feature>
<dbReference type="AlphaFoldDB" id="A0A0A9AIT2"/>
<feature type="region of interest" description="Disordered" evidence="1">
    <location>
        <begin position="71"/>
        <end position="90"/>
    </location>
</feature>
<organism evidence="3">
    <name type="scientific">Arundo donax</name>
    <name type="common">Giant reed</name>
    <name type="synonym">Donax arundinaceus</name>
    <dbReference type="NCBI Taxonomy" id="35708"/>
    <lineage>
        <taxon>Eukaryota</taxon>
        <taxon>Viridiplantae</taxon>
        <taxon>Streptophyta</taxon>
        <taxon>Embryophyta</taxon>
        <taxon>Tracheophyta</taxon>
        <taxon>Spermatophyta</taxon>
        <taxon>Magnoliopsida</taxon>
        <taxon>Liliopsida</taxon>
        <taxon>Poales</taxon>
        <taxon>Poaceae</taxon>
        <taxon>PACMAD clade</taxon>
        <taxon>Arundinoideae</taxon>
        <taxon>Arundineae</taxon>
        <taxon>Arundo</taxon>
    </lineage>
</organism>
<reference evidence="3" key="2">
    <citation type="journal article" date="2015" name="Data Brief">
        <title>Shoot transcriptome of the giant reed, Arundo donax.</title>
        <authorList>
            <person name="Barrero R.A."/>
            <person name="Guerrero F.D."/>
            <person name="Moolhuijzen P."/>
            <person name="Goolsby J.A."/>
            <person name="Tidwell J."/>
            <person name="Bellgard S.E."/>
            <person name="Bellgard M.I."/>
        </authorList>
    </citation>
    <scope>NUCLEOTIDE SEQUENCE</scope>
    <source>
        <tissue evidence="3">Shoot tissue taken approximately 20 cm above the soil surface</tissue>
    </source>
</reference>
<keyword evidence="2" id="KW-0732">Signal</keyword>
<feature type="chain" id="PRO_5002043893" evidence="2">
    <location>
        <begin position="19"/>
        <end position="90"/>
    </location>
</feature>
<evidence type="ECO:0000256" key="2">
    <source>
        <dbReference type="SAM" id="SignalP"/>
    </source>
</evidence>